<gene>
    <name evidence="2" type="ORF">FHS99_002746</name>
</gene>
<evidence type="ECO:0000256" key="1">
    <source>
        <dbReference type="SAM" id="MobiDB-lite"/>
    </source>
</evidence>
<reference evidence="2 3" key="1">
    <citation type="submission" date="2020-08" db="EMBL/GenBank/DDBJ databases">
        <title>Genomic Encyclopedia of Type Strains, Phase IV (KMG-IV): sequencing the most valuable type-strain genomes for metagenomic binning, comparative biology and taxonomic classification.</title>
        <authorList>
            <person name="Goeker M."/>
        </authorList>
    </citation>
    <scope>NUCLEOTIDE SEQUENCE [LARGE SCALE GENOMIC DNA]</scope>
    <source>
        <strain evidence="2 3">DSM 103336</strain>
    </source>
</reference>
<evidence type="ECO:0000313" key="3">
    <source>
        <dbReference type="Proteomes" id="UP000546701"/>
    </source>
</evidence>
<feature type="region of interest" description="Disordered" evidence="1">
    <location>
        <begin position="27"/>
        <end position="56"/>
    </location>
</feature>
<feature type="compositionally biased region" description="Low complexity" evidence="1">
    <location>
        <begin position="35"/>
        <end position="50"/>
    </location>
</feature>
<dbReference type="EMBL" id="JACIJR010000006">
    <property type="protein sequence ID" value="MBB5730248.1"/>
    <property type="molecule type" value="Genomic_DNA"/>
</dbReference>
<organism evidence="2 3">
    <name type="scientific">Sphingomonas prati</name>
    <dbReference type="NCBI Taxonomy" id="1843237"/>
    <lineage>
        <taxon>Bacteria</taxon>
        <taxon>Pseudomonadati</taxon>
        <taxon>Pseudomonadota</taxon>
        <taxon>Alphaproteobacteria</taxon>
        <taxon>Sphingomonadales</taxon>
        <taxon>Sphingomonadaceae</taxon>
        <taxon>Sphingomonas</taxon>
    </lineage>
</organism>
<dbReference type="AlphaFoldDB" id="A0A7W9F2C7"/>
<protein>
    <submittedName>
        <fullName evidence="2">Uncharacterized protein</fullName>
    </submittedName>
</protein>
<sequence>MNFIVLGFMALAFLGILALGALPETGGKPANGMDPAAPGASAPAAGGEPPATAPTP</sequence>
<comment type="caution">
    <text evidence="2">The sequence shown here is derived from an EMBL/GenBank/DDBJ whole genome shotgun (WGS) entry which is preliminary data.</text>
</comment>
<dbReference type="Proteomes" id="UP000546701">
    <property type="component" value="Unassembled WGS sequence"/>
</dbReference>
<accession>A0A7W9F2C7</accession>
<evidence type="ECO:0000313" key="2">
    <source>
        <dbReference type="EMBL" id="MBB5730248.1"/>
    </source>
</evidence>
<keyword evidence="3" id="KW-1185">Reference proteome</keyword>
<name>A0A7W9F2C7_9SPHN</name>
<dbReference type="RefSeq" id="WP_157176270.1">
    <property type="nucleotide sequence ID" value="NZ_BMJP01000004.1"/>
</dbReference>
<proteinExistence type="predicted"/>